<dbReference type="Proteomes" id="UP000006469">
    <property type="component" value="Chromosome"/>
</dbReference>
<sequence>MDGHIVQRRPLTDLEKEYLEWYSQTTDDPTHLDPVPIQIGELTAEDAVRVASSLAVPTGSSNRFQQRC</sequence>
<organism evidence="1 2">
    <name type="scientific">Haloferax mediterranei (strain ATCC 33500 / DSM 1411 / JCM 8866 / NBRC 14739 / NCIMB 2177 / R-4)</name>
    <name type="common">Halobacterium mediterranei</name>
    <dbReference type="NCBI Taxonomy" id="523841"/>
    <lineage>
        <taxon>Archaea</taxon>
        <taxon>Methanobacteriati</taxon>
        <taxon>Methanobacteriota</taxon>
        <taxon>Stenosarchaea group</taxon>
        <taxon>Halobacteria</taxon>
        <taxon>Halobacteriales</taxon>
        <taxon>Haloferacaceae</taxon>
        <taxon>Haloferax</taxon>
    </lineage>
</organism>
<dbReference type="RefSeq" id="WP_014732482.1">
    <property type="nucleotide sequence ID" value="NZ_CP007551.1"/>
</dbReference>
<dbReference type="AlphaFoldDB" id="I3R719"/>
<reference evidence="1 2" key="1">
    <citation type="journal article" date="2012" name="J. Bacteriol.">
        <title>Complete genome sequence of the metabolically versatile halophilic archaeon Haloferax mediterranei, a poly(3-hydroxybutyrate-co-3-hydroxyvalerate) producer.</title>
        <authorList>
            <person name="Han J."/>
            <person name="Zhang F."/>
            <person name="Hou J."/>
            <person name="Liu X."/>
            <person name="Li M."/>
            <person name="Liu H."/>
            <person name="Cai L."/>
            <person name="Zhang B."/>
            <person name="Chen Y."/>
            <person name="Zhou J."/>
            <person name="Hu S."/>
            <person name="Xiang H."/>
        </authorList>
    </citation>
    <scope>NUCLEOTIDE SEQUENCE [LARGE SCALE GENOMIC DNA]</scope>
    <source>
        <strain evidence="2">ATCC 33500 / DSM 1411 / JCM 8866 / NBRC 14739 / NCIMB 2177 / R-4</strain>
    </source>
</reference>
<name>I3R719_HALMT</name>
<evidence type="ECO:0000313" key="2">
    <source>
        <dbReference type="Proteomes" id="UP000006469"/>
    </source>
</evidence>
<proteinExistence type="predicted"/>
<protein>
    <submittedName>
        <fullName evidence="1">Uncharacterized protein</fullName>
    </submittedName>
</protein>
<accession>I3R719</accession>
<dbReference type="KEGG" id="hme:HFX_2342"/>
<dbReference type="EMBL" id="CP001868">
    <property type="protein sequence ID" value="AFK20029.1"/>
    <property type="molecule type" value="Genomic_DNA"/>
</dbReference>
<evidence type="ECO:0000313" key="1">
    <source>
        <dbReference type="EMBL" id="AFK20029.1"/>
    </source>
</evidence>
<gene>
    <name evidence="1" type="ordered locus">HFX_2342</name>
</gene>
<dbReference type="HOGENOM" id="CLU_2783939_0_0_2"/>